<name>A0A2K3KGP8_TRIPR</name>
<gene>
    <name evidence="1" type="ORF">L195_g054552</name>
</gene>
<feature type="non-terminal residue" evidence="1">
    <location>
        <position position="74"/>
    </location>
</feature>
<reference evidence="1 2" key="1">
    <citation type="journal article" date="2014" name="Am. J. Bot.">
        <title>Genome assembly and annotation for red clover (Trifolium pratense; Fabaceae).</title>
        <authorList>
            <person name="Istvanek J."/>
            <person name="Jaros M."/>
            <person name="Krenek A."/>
            <person name="Repkova J."/>
        </authorList>
    </citation>
    <scope>NUCLEOTIDE SEQUENCE [LARGE SCALE GENOMIC DNA]</scope>
    <source>
        <strain evidence="2">cv. Tatra</strain>
        <tissue evidence="1">Young leaves</tissue>
    </source>
</reference>
<sequence>MAYPKEMGGMGFRNLHLFNIAMIAKQGCKFMMQPNSLVAKIYKARWKIGNSTNIKVMGEPWLREEDGPVAVPHT</sequence>
<reference evidence="1 2" key="2">
    <citation type="journal article" date="2017" name="Front. Plant Sci.">
        <title>Gene Classification and Mining of Molecular Markers Useful in Red Clover (Trifolium pratense) Breeding.</title>
        <authorList>
            <person name="Istvanek J."/>
            <person name="Dluhosova J."/>
            <person name="Dluhos P."/>
            <person name="Patkova L."/>
            <person name="Nedelnik J."/>
            <person name="Repkova J."/>
        </authorList>
    </citation>
    <scope>NUCLEOTIDE SEQUENCE [LARGE SCALE GENOMIC DNA]</scope>
    <source>
        <strain evidence="2">cv. Tatra</strain>
        <tissue evidence="1">Young leaves</tissue>
    </source>
</reference>
<protein>
    <submittedName>
        <fullName evidence="1">Ribonuclease H</fullName>
    </submittedName>
</protein>
<organism evidence="1 2">
    <name type="scientific">Trifolium pratense</name>
    <name type="common">Red clover</name>
    <dbReference type="NCBI Taxonomy" id="57577"/>
    <lineage>
        <taxon>Eukaryota</taxon>
        <taxon>Viridiplantae</taxon>
        <taxon>Streptophyta</taxon>
        <taxon>Embryophyta</taxon>
        <taxon>Tracheophyta</taxon>
        <taxon>Spermatophyta</taxon>
        <taxon>Magnoliopsida</taxon>
        <taxon>eudicotyledons</taxon>
        <taxon>Gunneridae</taxon>
        <taxon>Pentapetalae</taxon>
        <taxon>rosids</taxon>
        <taxon>fabids</taxon>
        <taxon>Fabales</taxon>
        <taxon>Fabaceae</taxon>
        <taxon>Papilionoideae</taxon>
        <taxon>50 kb inversion clade</taxon>
        <taxon>NPAAA clade</taxon>
        <taxon>Hologalegina</taxon>
        <taxon>IRL clade</taxon>
        <taxon>Trifolieae</taxon>
        <taxon>Trifolium</taxon>
    </lineage>
</organism>
<evidence type="ECO:0000313" key="2">
    <source>
        <dbReference type="Proteomes" id="UP000236291"/>
    </source>
</evidence>
<accession>A0A2K3KGP8</accession>
<evidence type="ECO:0000313" key="1">
    <source>
        <dbReference type="EMBL" id="PNX65466.1"/>
    </source>
</evidence>
<dbReference type="Proteomes" id="UP000236291">
    <property type="component" value="Unassembled WGS sequence"/>
</dbReference>
<dbReference type="AlphaFoldDB" id="A0A2K3KGP8"/>
<comment type="caution">
    <text evidence="1">The sequence shown here is derived from an EMBL/GenBank/DDBJ whole genome shotgun (WGS) entry which is preliminary data.</text>
</comment>
<dbReference type="EMBL" id="ASHM01095799">
    <property type="protein sequence ID" value="PNX65466.1"/>
    <property type="molecule type" value="Genomic_DNA"/>
</dbReference>
<proteinExistence type="predicted"/>